<reference evidence="1" key="1">
    <citation type="submission" date="2020-04" db="EMBL/GenBank/DDBJ databases">
        <authorList>
            <person name="Neveu A P."/>
        </authorList>
    </citation>
    <scope>NUCLEOTIDE SEQUENCE</scope>
    <source>
        <tissue evidence="1">Whole embryo</tissue>
    </source>
</reference>
<sequence>MPTREGDSILDGGYKQRVNAIAKCARVAHNYGDDVFAVQDNGWCASSATARDTYRTYGPSSGCLANGRGGGWANQVYEIASISEVTLTELGCWADTSDRAIPTLEGLDPILDGNYKARQDAIAKCVQAAHARGYEVFALQNGGWCAGARDADLTYKQYGASTNCGNDGEGGFAANQVYRIRVLKTTDY</sequence>
<dbReference type="PANTHER" id="PTHR47635:SF2">
    <property type="entry name" value="LAMG-LIKE JELLYROLL FOLD DOMAIN-CONTAINING PROTEIN"/>
    <property type="match status" value="1"/>
</dbReference>
<proteinExistence type="evidence at transcript level"/>
<dbReference type="PANTHER" id="PTHR47635">
    <property type="entry name" value="CUB DOMAIN-CONTAINING PROTEIN"/>
    <property type="match status" value="1"/>
</dbReference>
<dbReference type="AlphaFoldDB" id="A0A6F9DJH2"/>
<accession>A0A6F9DJH2</accession>
<evidence type="ECO:0000313" key="1">
    <source>
        <dbReference type="EMBL" id="CAB3263351.1"/>
    </source>
</evidence>
<name>A0A6F9DJH2_9ASCI</name>
<protein>
    <submittedName>
        <fullName evidence="1">Uncharacterized protein LOC108951050</fullName>
    </submittedName>
</protein>
<dbReference type="EMBL" id="LR787489">
    <property type="protein sequence ID" value="CAB3263351.1"/>
    <property type="molecule type" value="mRNA"/>
</dbReference>
<organism evidence="1">
    <name type="scientific">Phallusia mammillata</name>
    <dbReference type="NCBI Taxonomy" id="59560"/>
    <lineage>
        <taxon>Eukaryota</taxon>
        <taxon>Metazoa</taxon>
        <taxon>Chordata</taxon>
        <taxon>Tunicata</taxon>
        <taxon>Ascidiacea</taxon>
        <taxon>Phlebobranchia</taxon>
        <taxon>Ascidiidae</taxon>
        <taxon>Phallusia</taxon>
    </lineage>
</organism>
<gene>
    <name evidence="1" type="primary">LOC108951050</name>
</gene>